<reference evidence="2" key="1">
    <citation type="journal article" date="2023" name="Mar. Drugs">
        <title>Gemmata algarum, a Novel Planctomycete Isolated from an Algal Mat, Displays Antimicrobial Activity.</title>
        <authorList>
            <person name="Kumar G."/>
            <person name="Kallscheuer N."/>
            <person name="Kashif M."/>
            <person name="Ahamad S."/>
            <person name="Jagadeeshwari U."/>
            <person name="Pannikurungottu S."/>
            <person name="Haufschild T."/>
            <person name="Kabuu M."/>
            <person name="Sasikala C."/>
            <person name="Jogler C."/>
            <person name="Ramana C."/>
        </authorList>
    </citation>
    <scope>NUCLEOTIDE SEQUENCE [LARGE SCALE GENOMIC DNA]</scope>
    <source>
        <strain evidence="2">JC673</strain>
    </source>
</reference>
<dbReference type="InterPro" id="IPR017850">
    <property type="entry name" value="Alkaline_phosphatase_core_sf"/>
</dbReference>
<protein>
    <submittedName>
        <fullName evidence="1">DUF1501 domain-containing protein</fullName>
    </submittedName>
</protein>
<dbReference type="PANTHER" id="PTHR43737:SF1">
    <property type="entry name" value="DUF1501 DOMAIN-CONTAINING PROTEIN"/>
    <property type="match status" value="1"/>
</dbReference>
<dbReference type="PANTHER" id="PTHR43737">
    <property type="entry name" value="BLL7424 PROTEIN"/>
    <property type="match status" value="1"/>
</dbReference>
<sequence length="448" mass="47536">MSNVRTDCEGFHRRDVLTIGSAGFLGLTLPGVLASEAKAKAANEIGSGKKAKSVILLWLAGGPATIDMWDNKPDAPEGIRGEFKSIDTAVTGVQVAETFPKMAQVANKLTIVRSLYHTIPSHSPATVFMTTGNKPTAALQYPSMGSVAARMLKTEVGVPPYVTFGDIRNGTAGLAGYLGTGYNPFVIEGSAPTRGEGKAAGGGFSVRGLTLKGTFTLEDLEKRDALLRKFDTGFAGLDRSNDLVDGLDTFHQQALEILKSDKTRKALDLTAEKPATRELYGATPFGQGALAARRLVEAGVRFSTVTFGGWDTHSQTFNAHKTRLAPTTDQVLSALIKDLDDRGLLDSTVVMCAGEFGRTPKVNKNTGRDHWARSMACVLAGGGFKRGYVHGSTDASGMAPATEPVTPDDVAATIFRNLGVDPATELQTATGRPMQLFREGKVIEKTVG</sequence>
<proteinExistence type="predicted"/>
<dbReference type="Gene3D" id="3.40.720.10">
    <property type="entry name" value="Alkaline Phosphatase, subunit A"/>
    <property type="match status" value="1"/>
</dbReference>
<keyword evidence="2" id="KW-1185">Reference proteome</keyword>
<dbReference type="Proteomes" id="UP001272242">
    <property type="component" value="Unassembled WGS sequence"/>
</dbReference>
<dbReference type="EMBL" id="JAXBLV010000189">
    <property type="protein sequence ID" value="MDY3561155.1"/>
    <property type="molecule type" value="Genomic_DNA"/>
</dbReference>
<comment type="caution">
    <text evidence="1">The sequence shown here is derived from an EMBL/GenBank/DDBJ whole genome shotgun (WGS) entry which is preliminary data.</text>
</comment>
<evidence type="ECO:0000313" key="1">
    <source>
        <dbReference type="EMBL" id="MDY3561155.1"/>
    </source>
</evidence>
<dbReference type="Pfam" id="PF07394">
    <property type="entry name" value="DUF1501"/>
    <property type="match status" value="1"/>
</dbReference>
<organism evidence="1 2">
    <name type="scientific">Gemmata algarum</name>
    <dbReference type="NCBI Taxonomy" id="2975278"/>
    <lineage>
        <taxon>Bacteria</taxon>
        <taxon>Pseudomonadati</taxon>
        <taxon>Planctomycetota</taxon>
        <taxon>Planctomycetia</taxon>
        <taxon>Gemmatales</taxon>
        <taxon>Gemmataceae</taxon>
        <taxon>Gemmata</taxon>
    </lineage>
</organism>
<dbReference type="RefSeq" id="WP_320687616.1">
    <property type="nucleotide sequence ID" value="NZ_JAXBLV010000189.1"/>
</dbReference>
<dbReference type="InterPro" id="IPR006311">
    <property type="entry name" value="TAT_signal"/>
</dbReference>
<name>A0ABU5F1F3_9BACT</name>
<accession>A0ABU5F1F3</accession>
<gene>
    <name evidence="1" type="ORF">R5W23_002416</name>
</gene>
<dbReference type="InterPro" id="IPR010869">
    <property type="entry name" value="DUF1501"/>
</dbReference>
<dbReference type="PROSITE" id="PS51318">
    <property type="entry name" value="TAT"/>
    <property type="match status" value="1"/>
</dbReference>
<dbReference type="SUPFAM" id="SSF53649">
    <property type="entry name" value="Alkaline phosphatase-like"/>
    <property type="match status" value="1"/>
</dbReference>
<evidence type="ECO:0000313" key="2">
    <source>
        <dbReference type="Proteomes" id="UP001272242"/>
    </source>
</evidence>